<protein>
    <submittedName>
        <fullName evidence="2">Sulfatase-modifying factor enzyme 1</fullName>
    </submittedName>
</protein>
<comment type="caution">
    <text evidence="2">The sequence shown here is derived from an EMBL/GenBank/DDBJ whole genome shotgun (WGS) entry which is preliminary data.</text>
</comment>
<dbReference type="Pfam" id="PF03781">
    <property type="entry name" value="FGE-sulfatase"/>
    <property type="match status" value="1"/>
</dbReference>
<gene>
    <name evidence="2" type="ORF">SAMN04244571_02170</name>
</gene>
<dbReference type="InterPro" id="IPR016187">
    <property type="entry name" value="CTDL_fold"/>
</dbReference>
<sequence length="368" mass="38443">MPSIFIKDSLRQAVEGATGGKVTVLYSADGKPGYYCIVPKFRLEDIDASLGSGVHPAFVVQGQEKSELFISQFQASVVGGMALSLPGQDPATSFTYDQARSYCAALGTGFHLMTNAEWAAIALWCHKNGFLPRGNTRFGQSEVARFETGRRVDGGEIGVVSGTARTLTGSGPASWRHDNTPAGIADLVGNVNEWVTGARVVEGEIQIVPDNDAALATTDLSANSSAWKAILPNGSLVAPGTAGTLKYDASEAGTTGDHGSPLLSDTVLNRNGPQGSNAMGAGFTADALQALTAKAGLEVPALLKRLGLFPLAASQGGGSLYVRNYGERMLMRGGAWSDTLSAGLFRVSLAIDRSHPSSYIGFRPAFVL</sequence>
<evidence type="ECO:0000313" key="2">
    <source>
        <dbReference type="EMBL" id="SFB30507.1"/>
    </source>
</evidence>
<dbReference type="Gene3D" id="3.90.1580.10">
    <property type="entry name" value="paralog of FGE (formylglycine-generating enzyme)"/>
    <property type="match status" value="1"/>
</dbReference>
<reference evidence="2 3" key="1">
    <citation type="submission" date="2016-10" db="EMBL/GenBank/DDBJ databases">
        <authorList>
            <person name="Varghese N."/>
            <person name="Submissions S."/>
        </authorList>
    </citation>
    <scope>NUCLEOTIDE SEQUENCE [LARGE SCALE GENOMIC DNA]</scope>
    <source>
        <strain evidence="2 3">DSM 282</strain>
    </source>
</reference>
<dbReference type="RefSeq" id="WP_091013502.1">
    <property type="nucleotide sequence ID" value="NZ_FOKJ01000032.1"/>
</dbReference>
<dbReference type="InterPro" id="IPR042095">
    <property type="entry name" value="SUMF_sf"/>
</dbReference>
<evidence type="ECO:0000259" key="1">
    <source>
        <dbReference type="Pfam" id="PF03781"/>
    </source>
</evidence>
<keyword evidence="3" id="KW-1185">Reference proteome</keyword>
<accession>A0A1I0ZY77</accession>
<name>A0A1I0ZY77_9GAMM</name>
<organism evidence="2 3">
    <name type="scientific">Azotobacter beijerinckii</name>
    <dbReference type="NCBI Taxonomy" id="170623"/>
    <lineage>
        <taxon>Bacteria</taxon>
        <taxon>Pseudomonadati</taxon>
        <taxon>Pseudomonadota</taxon>
        <taxon>Gammaproteobacteria</taxon>
        <taxon>Pseudomonadales</taxon>
        <taxon>Pseudomonadaceae</taxon>
        <taxon>Azotobacter</taxon>
    </lineage>
</organism>
<evidence type="ECO:0000313" key="3">
    <source>
        <dbReference type="Proteomes" id="UP000198861"/>
    </source>
</evidence>
<dbReference type="Proteomes" id="UP000198861">
    <property type="component" value="Unassembled WGS sequence"/>
</dbReference>
<feature type="domain" description="Sulfatase-modifying factor enzyme-like" evidence="1">
    <location>
        <begin position="85"/>
        <end position="196"/>
    </location>
</feature>
<dbReference type="SUPFAM" id="SSF56436">
    <property type="entry name" value="C-type lectin-like"/>
    <property type="match status" value="1"/>
</dbReference>
<dbReference type="EMBL" id="FOKJ01000032">
    <property type="protein sequence ID" value="SFB30507.1"/>
    <property type="molecule type" value="Genomic_DNA"/>
</dbReference>
<proteinExistence type="predicted"/>
<dbReference type="InterPro" id="IPR005532">
    <property type="entry name" value="SUMF_dom"/>
</dbReference>